<dbReference type="EMBL" id="QTSX02001519">
    <property type="protein sequence ID" value="KAJ9080821.1"/>
    <property type="molecule type" value="Genomic_DNA"/>
</dbReference>
<dbReference type="Proteomes" id="UP001165960">
    <property type="component" value="Unassembled WGS sequence"/>
</dbReference>
<reference evidence="1" key="1">
    <citation type="submission" date="2022-04" db="EMBL/GenBank/DDBJ databases">
        <title>Genome of the entomopathogenic fungus Entomophthora muscae.</title>
        <authorList>
            <person name="Elya C."/>
            <person name="Lovett B.R."/>
            <person name="Lee E."/>
            <person name="Macias A.M."/>
            <person name="Hajek A.E."/>
            <person name="De Bivort B.L."/>
            <person name="Kasson M.T."/>
            <person name="De Fine Licht H.H."/>
            <person name="Stajich J.E."/>
        </authorList>
    </citation>
    <scope>NUCLEOTIDE SEQUENCE</scope>
    <source>
        <strain evidence="1">Berkeley</strain>
    </source>
</reference>
<sequence length="755" mass="81849">MPTLSTSESTLQERRASSVNSSPKQESQHFGRESNNGYQQNASQPPRGASMNGRNEFQKEANDHSVSQMSSECDVGLRHQAARPNERANRSEMHAPPTSTAPKSNGASKDTCVLDWHNYPANVDMPFILDFFSEAKGPAGIHVKPQGNSLRLTFGSCDMARCAYITFQKSNLPGRLLPFFEDPQMDSAHKSERSPSQSSLKGSAIGHSSSSRGVSTSGDFDRQPSNNHHPESSGPDSLPGKVRENARQSSQGSCWNPPADSKNSNNGWEGAANNNRSESRGRREGSRGNPNSNWDAPVNMSDSYGHRESSHSKPIPNRDAPVADSKPVASGWDAPIMDSKPAASTWDAPVVEPKQPSIRDVPTDNGRSVSRGRQERSHSKPISNWDTPVADPKPAASIWDAPIMDSKPAPSSWDAPVVEPKQPNIRDASVGNNRSESRGRQERSHSKPNSSWNAPVADPKPASSGWDAPIMYSKPAASTWDAPVVEPKQPSIRDASTSDNRTESRGRQEGSHNKPNSNWDTPVADSKPVASGWDAPVVDSKPAASTWDAPVVEPKQPSNSRSESHGRRDGFHSKPISSQDSSIPDAKPISGHQHASAYSSTNENAHGACLKLVNYPHHGRMSDLLKKICPQSEELLGLAILTPTILYLKFCSPAQAQNASERYSAAAPQAISLIADPPRYVHFIAHSQIADVDEQSSQARSDSFHSTSDTETTDQQSLPSSPDCPRAHVRVKPPTDNGPARRMIAHALGRRLPRS</sequence>
<keyword evidence="2" id="KW-1185">Reference proteome</keyword>
<gene>
    <name evidence="1" type="ORF">DSO57_1020807</name>
</gene>
<comment type="caution">
    <text evidence="1">The sequence shown here is derived from an EMBL/GenBank/DDBJ whole genome shotgun (WGS) entry which is preliminary data.</text>
</comment>
<proteinExistence type="predicted"/>
<evidence type="ECO:0000313" key="2">
    <source>
        <dbReference type="Proteomes" id="UP001165960"/>
    </source>
</evidence>
<organism evidence="1 2">
    <name type="scientific">Entomophthora muscae</name>
    <dbReference type="NCBI Taxonomy" id="34485"/>
    <lineage>
        <taxon>Eukaryota</taxon>
        <taxon>Fungi</taxon>
        <taxon>Fungi incertae sedis</taxon>
        <taxon>Zoopagomycota</taxon>
        <taxon>Entomophthoromycotina</taxon>
        <taxon>Entomophthoromycetes</taxon>
        <taxon>Entomophthorales</taxon>
        <taxon>Entomophthoraceae</taxon>
        <taxon>Entomophthora</taxon>
    </lineage>
</organism>
<name>A0ACC2U298_9FUNG</name>
<evidence type="ECO:0000313" key="1">
    <source>
        <dbReference type="EMBL" id="KAJ9080821.1"/>
    </source>
</evidence>
<protein>
    <submittedName>
        <fullName evidence="1">Uncharacterized protein</fullName>
    </submittedName>
</protein>
<accession>A0ACC2U298</accession>